<comment type="caution">
    <text evidence="2">The sequence shown here is derived from an EMBL/GenBank/DDBJ whole genome shotgun (WGS) entry which is preliminary data.</text>
</comment>
<gene>
    <name evidence="2" type="ORF">CWE08_09580</name>
</gene>
<dbReference type="RefSeq" id="WP_126767799.1">
    <property type="nucleotide sequence ID" value="NZ_PIPJ01000007.1"/>
</dbReference>
<dbReference type="OrthoDB" id="6088473at2"/>
<evidence type="ECO:0000313" key="2">
    <source>
        <dbReference type="EMBL" id="RUO19671.1"/>
    </source>
</evidence>
<dbReference type="Pfam" id="PF11220">
    <property type="entry name" value="DUF3015"/>
    <property type="match status" value="1"/>
</dbReference>
<evidence type="ECO:0000256" key="1">
    <source>
        <dbReference type="SAM" id="SignalP"/>
    </source>
</evidence>
<name>A0A432VT90_9GAMM</name>
<organism evidence="2 3">
    <name type="scientific">Aliidiomarina iranensis</name>
    <dbReference type="NCBI Taxonomy" id="1434071"/>
    <lineage>
        <taxon>Bacteria</taxon>
        <taxon>Pseudomonadati</taxon>
        <taxon>Pseudomonadota</taxon>
        <taxon>Gammaproteobacteria</taxon>
        <taxon>Alteromonadales</taxon>
        <taxon>Idiomarinaceae</taxon>
        <taxon>Aliidiomarina</taxon>
    </lineage>
</organism>
<protein>
    <submittedName>
        <fullName evidence="2">DUF3015 domain-containing protein</fullName>
    </submittedName>
</protein>
<dbReference type="Proteomes" id="UP000288395">
    <property type="component" value="Unassembled WGS sequence"/>
</dbReference>
<keyword evidence="1" id="KW-0732">Signal</keyword>
<sequence length="161" mass="16883">MKKILSAGLLALTVSAISAPAEAQSDPFGGLNPWLDCGIGALIFPDHETVAAISNIIWDLGTTAVTSASVSPNSCNGNRIVAAQFVTDSYANLEEEIAQGEGAHLQAMLSLMQCETAAQPAVTTIRSNFADVMGNEEFVTLTQEQKAEALFYVTEAACTLS</sequence>
<evidence type="ECO:0000313" key="3">
    <source>
        <dbReference type="Proteomes" id="UP000288395"/>
    </source>
</evidence>
<dbReference type="AlphaFoldDB" id="A0A432VT90"/>
<dbReference type="EMBL" id="PIPJ01000007">
    <property type="protein sequence ID" value="RUO19671.1"/>
    <property type="molecule type" value="Genomic_DNA"/>
</dbReference>
<dbReference type="InterPro" id="IPR021383">
    <property type="entry name" value="DUF3015"/>
</dbReference>
<proteinExistence type="predicted"/>
<feature type="signal peptide" evidence="1">
    <location>
        <begin position="1"/>
        <end position="23"/>
    </location>
</feature>
<feature type="chain" id="PRO_5019112700" evidence="1">
    <location>
        <begin position="24"/>
        <end position="161"/>
    </location>
</feature>
<keyword evidence="3" id="KW-1185">Reference proteome</keyword>
<accession>A0A432VT90</accession>
<reference evidence="3" key="1">
    <citation type="journal article" date="2018" name="Front. Microbiol.">
        <title>Genome-Based Analysis Reveals the Taxonomy and Diversity of the Family Idiomarinaceae.</title>
        <authorList>
            <person name="Liu Y."/>
            <person name="Lai Q."/>
            <person name="Shao Z."/>
        </authorList>
    </citation>
    <scope>NUCLEOTIDE SEQUENCE [LARGE SCALE GENOMIC DNA]</scope>
    <source>
        <strain evidence="3">GBPy7</strain>
    </source>
</reference>